<evidence type="ECO:0000259" key="1">
    <source>
        <dbReference type="PROSITE" id="PS50043"/>
    </source>
</evidence>
<dbReference type="SUPFAM" id="SSF46894">
    <property type="entry name" value="C-terminal effector domain of the bipartite response regulators"/>
    <property type="match status" value="1"/>
</dbReference>
<dbReference type="Pfam" id="PF00196">
    <property type="entry name" value="GerE"/>
    <property type="match status" value="1"/>
</dbReference>
<accession>A0A4Z0BI88</accession>
<dbReference type="CDD" id="cd06170">
    <property type="entry name" value="LuxR_C_like"/>
    <property type="match status" value="1"/>
</dbReference>
<gene>
    <name evidence="2" type="ORF">EZ242_13170</name>
</gene>
<dbReference type="RefSeq" id="WP_135285641.1">
    <property type="nucleotide sequence ID" value="NZ_SMLL01000005.1"/>
</dbReference>
<dbReference type="GO" id="GO:0006355">
    <property type="term" value="P:regulation of DNA-templated transcription"/>
    <property type="evidence" value="ECO:0007669"/>
    <property type="project" value="InterPro"/>
</dbReference>
<dbReference type="GO" id="GO:0003677">
    <property type="term" value="F:DNA binding"/>
    <property type="evidence" value="ECO:0007669"/>
    <property type="project" value="InterPro"/>
</dbReference>
<dbReference type="OrthoDB" id="9150154at2"/>
<comment type="caution">
    <text evidence="2">The sequence shown here is derived from an EMBL/GenBank/DDBJ whole genome shotgun (WGS) entry which is preliminary data.</text>
</comment>
<sequence length="82" mass="9053">MTPAETEVLGLLAEGMVVKAIAQQRSCSPYTVRAQLASLLQKTGCHSQREVLTKLGKHLTSLISMEPSRERRVLFQSASARR</sequence>
<proteinExistence type="predicted"/>
<protein>
    <submittedName>
        <fullName evidence="2">LuxR family transcriptional regulator</fullName>
    </submittedName>
</protein>
<feature type="domain" description="HTH luxR-type" evidence="1">
    <location>
        <begin position="1"/>
        <end position="59"/>
    </location>
</feature>
<keyword evidence="3" id="KW-1185">Reference proteome</keyword>
<dbReference type="Proteomes" id="UP000297564">
    <property type="component" value="Unassembled WGS sequence"/>
</dbReference>
<evidence type="ECO:0000313" key="3">
    <source>
        <dbReference type="Proteomes" id="UP000297564"/>
    </source>
</evidence>
<dbReference type="EMBL" id="SMLL01000005">
    <property type="protein sequence ID" value="TFY98490.1"/>
    <property type="molecule type" value="Genomic_DNA"/>
</dbReference>
<dbReference type="Gene3D" id="1.10.10.10">
    <property type="entry name" value="Winged helix-like DNA-binding domain superfamily/Winged helix DNA-binding domain"/>
    <property type="match status" value="1"/>
</dbReference>
<organism evidence="2 3">
    <name type="scientific">Ramlibacter rhizophilus</name>
    <dbReference type="NCBI Taxonomy" id="1781167"/>
    <lineage>
        <taxon>Bacteria</taxon>
        <taxon>Pseudomonadati</taxon>
        <taxon>Pseudomonadota</taxon>
        <taxon>Betaproteobacteria</taxon>
        <taxon>Burkholderiales</taxon>
        <taxon>Comamonadaceae</taxon>
        <taxon>Ramlibacter</taxon>
    </lineage>
</organism>
<dbReference type="InterPro" id="IPR036388">
    <property type="entry name" value="WH-like_DNA-bd_sf"/>
</dbReference>
<name>A0A4Z0BI88_9BURK</name>
<dbReference type="AlphaFoldDB" id="A0A4Z0BI88"/>
<dbReference type="InterPro" id="IPR000792">
    <property type="entry name" value="Tscrpt_reg_LuxR_C"/>
</dbReference>
<dbReference type="PRINTS" id="PR00038">
    <property type="entry name" value="HTHLUXR"/>
</dbReference>
<reference evidence="2 3" key="1">
    <citation type="submission" date="2019-03" db="EMBL/GenBank/DDBJ databases">
        <title>Ramlibacter rhizophilus CCTCC AB2015357, whole genome shotgun sequence.</title>
        <authorList>
            <person name="Zhang X."/>
            <person name="Feng G."/>
            <person name="Zhu H."/>
        </authorList>
    </citation>
    <scope>NUCLEOTIDE SEQUENCE [LARGE SCALE GENOMIC DNA]</scope>
    <source>
        <strain evidence="2 3">CCTCC AB2015357</strain>
    </source>
</reference>
<dbReference type="InterPro" id="IPR016032">
    <property type="entry name" value="Sig_transdc_resp-reg_C-effctor"/>
</dbReference>
<dbReference type="SMART" id="SM00421">
    <property type="entry name" value="HTH_LUXR"/>
    <property type="match status" value="1"/>
</dbReference>
<dbReference type="PROSITE" id="PS50043">
    <property type="entry name" value="HTH_LUXR_2"/>
    <property type="match status" value="1"/>
</dbReference>
<evidence type="ECO:0000313" key="2">
    <source>
        <dbReference type="EMBL" id="TFY98490.1"/>
    </source>
</evidence>